<evidence type="ECO:0000313" key="5">
    <source>
        <dbReference type="EMBL" id="MCO8269449.1"/>
    </source>
</evidence>
<dbReference type="InterPro" id="IPR025184">
    <property type="entry name" value="AadA_C"/>
</dbReference>
<organism evidence="5 6">
    <name type="scientific">Paractinoplanes aksuensis</name>
    <dbReference type="NCBI Taxonomy" id="2939490"/>
    <lineage>
        <taxon>Bacteria</taxon>
        <taxon>Bacillati</taxon>
        <taxon>Actinomycetota</taxon>
        <taxon>Actinomycetes</taxon>
        <taxon>Micromonosporales</taxon>
        <taxon>Micromonosporaceae</taxon>
        <taxon>Paractinoplanes</taxon>
    </lineage>
</organism>
<proteinExistence type="predicted"/>
<accession>A0ABT1DF62</accession>
<dbReference type="Gene3D" id="3.30.460.10">
    <property type="entry name" value="Beta Polymerase, domain 2"/>
    <property type="match status" value="1"/>
</dbReference>
<reference evidence="5 6" key="1">
    <citation type="submission" date="2022-06" db="EMBL/GenBank/DDBJ databases">
        <title>New Species of the Genus Actinoplanes, ActinopZanes ferrugineus.</title>
        <authorList>
            <person name="Ding P."/>
        </authorList>
    </citation>
    <scope>NUCLEOTIDE SEQUENCE [LARGE SCALE GENOMIC DNA]</scope>
    <source>
        <strain evidence="5 6">TRM88003</strain>
    </source>
</reference>
<evidence type="ECO:0000259" key="4">
    <source>
        <dbReference type="Pfam" id="PF13427"/>
    </source>
</evidence>
<evidence type="ECO:0000256" key="2">
    <source>
        <dbReference type="SAM" id="MobiDB-lite"/>
    </source>
</evidence>
<feature type="domain" description="Adenylyltransferase AadA C-terminal" evidence="4">
    <location>
        <begin position="260"/>
        <end position="327"/>
    </location>
</feature>
<evidence type="ECO:0000259" key="3">
    <source>
        <dbReference type="Pfam" id="PF01909"/>
    </source>
</evidence>
<name>A0ABT1DF62_9ACTN</name>
<protein>
    <submittedName>
        <fullName evidence="5">DUF4111 domain-containing protein</fullName>
    </submittedName>
</protein>
<keyword evidence="1" id="KW-0808">Transferase</keyword>
<dbReference type="SUPFAM" id="SSF81301">
    <property type="entry name" value="Nucleotidyltransferase"/>
    <property type="match status" value="1"/>
</dbReference>
<dbReference type="InterPro" id="IPR002934">
    <property type="entry name" value="Polymerase_NTP_transf_dom"/>
</dbReference>
<sequence length="347" mass="36592">MTPHLAIAESLAAVLGADCRSVILHGSLAAGGFRPGSSDIDLLAIVDRPITDEQTERIITLVRHADLGDAAGLDLDVVTVDATRSPIPAPPLELHVGRYPPDPQPNDVATDADPQTLADDRRRTEPGVDTINANQSPTPARPLKVHAGRYPADPEPNDVTTDATPTAPDDERHPTEPGAVVAGANSTAFDVDRYPAEPAAGGAVRPPAEPELEVERRLPAATDLLAELSMARQDGLALVGAAPAGLIGPIPPEWVVARGRHWLRTWQGLTDDAPNAAFMVLTACRIWHFAAEHVHSPKVAAARWALSQEPSLTAIGQALRRYGGDATAIVDEPGIAAVLAEALRRTT</sequence>
<dbReference type="Proteomes" id="UP001523369">
    <property type="component" value="Unassembled WGS sequence"/>
</dbReference>
<feature type="region of interest" description="Disordered" evidence="2">
    <location>
        <begin position="89"/>
        <end position="178"/>
    </location>
</feature>
<dbReference type="Pfam" id="PF01909">
    <property type="entry name" value="NTP_transf_2"/>
    <property type="match status" value="1"/>
</dbReference>
<feature type="domain" description="Polymerase nucleotidyl transferase" evidence="3">
    <location>
        <begin position="21"/>
        <end position="84"/>
    </location>
</feature>
<dbReference type="RefSeq" id="WP_253235593.1">
    <property type="nucleotide sequence ID" value="NZ_JAMYJR010000002.1"/>
</dbReference>
<keyword evidence="6" id="KW-1185">Reference proteome</keyword>
<dbReference type="InterPro" id="IPR043519">
    <property type="entry name" value="NT_sf"/>
</dbReference>
<comment type="caution">
    <text evidence="5">The sequence shown here is derived from an EMBL/GenBank/DDBJ whole genome shotgun (WGS) entry which is preliminary data.</text>
</comment>
<dbReference type="EMBL" id="JAMYJR010000002">
    <property type="protein sequence ID" value="MCO8269449.1"/>
    <property type="molecule type" value="Genomic_DNA"/>
</dbReference>
<dbReference type="CDD" id="cd05403">
    <property type="entry name" value="NT_KNTase_like"/>
    <property type="match status" value="1"/>
</dbReference>
<dbReference type="Pfam" id="PF13427">
    <property type="entry name" value="AadA_C"/>
    <property type="match status" value="1"/>
</dbReference>
<feature type="compositionally biased region" description="Low complexity" evidence="2">
    <location>
        <begin position="158"/>
        <end position="167"/>
    </location>
</feature>
<evidence type="ECO:0000256" key="1">
    <source>
        <dbReference type="ARBA" id="ARBA00022679"/>
    </source>
</evidence>
<evidence type="ECO:0000313" key="6">
    <source>
        <dbReference type="Proteomes" id="UP001523369"/>
    </source>
</evidence>
<gene>
    <name evidence="5" type="ORF">M1L60_02455</name>
</gene>